<reference evidence="2 3" key="1">
    <citation type="submission" date="2024-03" db="EMBL/GenBank/DDBJ databases">
        <title>Novel species of the genus Variovorax.</title>
        <authorList>
            <person name="Liu Q."/>
            <person name="Xin Y.-H."/>
        </authorList>
    </citation>
    <scope>NUCLEOTIDE SEQUENCE [LARGE SCALE GENOMIC DNA]</scope>
    <source>
        <strain evidence="2 3">KACC 18900</strain>
    </source>
</reference>
<gene>
    <name evidence="2" type="primary">iaaH</name>
    <name evidence="2" type="ORF">WKW82_08320</name>
</gene>
<dbReference type="PROSITE" id="PS00571">
    <property type="entry name" value="AMIDASES"/>
    <property type="match status" value="1"/>
</dbReference>
<dbReference type="Gene3D" id="3.90.1300.10">
    <property type="entry name" value="Amidase signature (AS) domain"/>
    <property type="match status" value="1"/>
</dbReference>
<keyword evidence="2" id="KW-0378">Hydrolase</keyword>
<evidence type="ECO:0000313" key="2">
    <source>
        <dbReference type="EMBL" id="MEJ8846650.1"/>
    </source>
</evidence>
<organism evidence="2 3">
    <name type="scientific">Variovorax rhizosphaerae</name>
    <dbReference type="NCBI Taxonomy" id="1836200"/>
    <lineage>
        <taxon>Bacteria</taxon>
        <taxon>Pseudomonadati</taxon>
        <taxon>Pseudomonadota</taxon>
        <taxon>Betaproteobacteria</taxon>
        <taxon>Burkholderiales</taxon>
        <taxon>Comamonadaceae</taxon>
        <taxon>Variovorax</taxon>
    </lineage>
</organism>
<protein>
    <submittedName>
        <fullName evidence="2">Indoleacetamide hydrolase</fullName>
    </submittedName>
</protein>
<dbReference type="Pfam" id="PF01425">
    <property type="entry name" value="Amidase"/>
    <property type="match status" value="1"/>
</dbReference>
<dbReference type="EMBL" id="JBBKZT010000003">
    <property type="protein sequence ID" value="MEJ8846650.1"/>
    <property type="molecule type" value="Genomic_DNA"/>
</dbReference>
<dbReference type="NCBIfam" id="NF005688">
    <property type="entry name" value="PRK07488.1"/>
    <property type="match status" value="1"/>
</dbReference>
<sequence length="467" mass="47966">MNLTQAGVVELRRQIQQRSVTSAALVEALIERTQAQAALNGYVAFDADALRAQARTADERIAAGEDLPLLGVPIALKDNIDSVGLPSSAGTGALKGKEPSEDAEVVRRLRAAGALIAGKANMHELAFGITNNNAVTGAAHNPWDATRIPGGSSGGSGVVVAAGWVPAALGTDTGGSVRVPAALCGLVGFRPTVGRVSGRGIAPISTTRDTAGPIARSVADCALLDSVLAGDSEPLATVPLKGVRLGLPKPYWEAIEPGVREVMDAALDRLRAAGVEFVELPMPKLFELAGGVGFPVALFEFVRDMTDYLRYANRGIDFRQLVEGVGSPDVSGLAQSLLGAGAVPEGVYQEALKTRVQLQALYADTFSSAGVQALLFPTTPLTAAPIGQDETVLFNGQQSPTFTTFIRNTDPGSNAGIPGVSLPAGLSAGLPVGLALDGPAGSDRALLALAAAIEAVLPPLPSAPWQR</sequence>
<evidence type="ECO:0000313" key="3">
    <source>
        <dbReference type="Proteomes" id="UP001385892"/>
    </source>
</evidence>
<feature type="domain" description="Amidase" evidence="1">
    <location>
        <begin position="25"/>
        <end position="447"/>
    </location>
</feature>
<keyword evidence="3" id="KW-1185">Reference proteome</keyword>
<comment type="caution">
    <text evidence="2">The sequence shown here is derived from an EMBL/GenBank/DDBJ whole genome shotgun (WGS) entry which is preliminary data.</text>
</comment>
<dbReference type="InterPro" id="IPR000120">
    <property type="entry name" value="Amidase"/>
</dbReference>
<proteinExistence type="predicted"/>
<dbReference type="InterPro" id="IPR023631">
    <property type="entry name" value="Amidase_dom"/>
</dbReference>
<evidence type="ECO:0000259" key="1">
    <source>
        <dbReference type="Pfam" id="PF01425"/>
    </source>
</evidence>
<dbReference type="GO" id="GO:0016787">
    <property type="term" value="F:hydrolase activity"/>
    <property type="evidence" value="ECO:0007669"/>
    <property type="project" value="UniProtKB-KW"/>
</dbReference>
<name>A0ABU8WID3_9BURK</name>
<dbReference type="InterPro" id="IPR036928">
    <property type="entry name" value="AS_sf"/>
</dbReference>
<accession>A0ABU8WID3</accession>
<dbReference type="RefSeq" id="WP_340341794.1">
    <property type="nucleotide sequence ID" value="NZ_JBBKZT010000003.1"/>
</dbReference>
<dbReference type="PANTHER" id="PTHR11895:SF151">
    <property type="entry name" value="GLUTAMYL-TRNA(GLN) AMIDOTRANSFERASE SUBUNIT A"/>
    <property type="match status" value="1"/>
</dbReference>
<dbReference type="Proteomes" id="UP001385892">
    <property type="component" value="Unassembled WGS sequence"/>
</dbReference>
<dbReference type="PANTHER" id="PTHR11895">
    <property type="entry name" value="TRANSAMIDASE"/>
    <property type="match status" value="1"/>
</dbReference>
<dbReference type="SUPFAM" id="SSF75304">
    <property type="entry name" value="Amidase signature (AS) enzymes"/>
    <property type="match status" value="1"/>
</dbReference>
<dbReference type="InterPro" id="IPR020556">
    <property type="entry name" value="Amidase_CS"/>
</dbReference>